<reference evidence="1 2" key="1">
    <citation type="submission" date="2017-09" db="EMBL/GenBank/DDBJ databases">
        <authorList>
            <person name="Lee N."/>
            <person name="Cho B.-K."/>
        </authorList>
    </citation>
    <scope>NUCLEOTIDE SEQUENCE [LARGE SCALE GENOMIC DNA]</scope>
    <source>
        <strain evidence="1 2">ATCC 12853</strain>
    </source>
</reference>
<proteinExistence type="predicted"/>
<dbReference type="EMBL" id="CP023699">
    <property type="protein sequence ID" value="QEU90637.1"/>
    <property type="molecule type" value="Genomic_DNA"/>
</dbReference>
<protein>
    <recommendedName>
        <fullName evidence="3">Kanamycin B dioxygenase</fullName>
    </recommendedName>
</protein>
<keyword evidence="2" id="KW-1185">Reference proteome</keyword>
<dbReference type="InterPro" id="IPR008775">
    <property type="entry name" value="Phytyl_CoA_dOase-like"/>
</dbReference>
<dbReference type="KEGG" id="ag:BAD20765"/>
<dbReference type="SMR" id="A0A5J6G6N6"/>
<dbReference type="Pfam" id="PF05721">
    <property type="entry name" value="PhyH"/>
    <property type="match status" value="1"/>
</dbReference>
<dbReference type="OrthoDB" id="9796766at2"/>
<dbReference type="Proteomes" id="UP000325529">
    <property type="component" value="Chromosome"/>
</dbReference>
<dbReference type="Gene3D" id="2.60.120.620">
    <property type="entry name" value="q2cbj1_9rhob like domain"/>
    <property type="match status" value="1"/>
</dbReference>
<evidence type="ECO:0008006" key="3">
    <source>
        <dbReference type="Google" id="ProtNLM"/>
    </source>
</evidence>
<dbReference type="PANTHER" id="PTHR37563">
    <property type="entry name" value="PHYTANOYL-COA DIOXYGENASE FAMILY PROTEIN (AFU_ORTHOLOGUE AFUA_2G03330)"/>
    <property type="match status" value="1"/>
</dbReference>
<dbReference type="RefSeq" id="WP_055555228.1">
    <property type="nucleotide sequence ID" value="NZ_CP023699.1"/>
</dbReference>
<dbReference type="KEGG" id="ska:CP970_06695"/>
<organism evidence="1 2">
    <name type="scientific">Streptomyces kanamyceticus</name>
    <dbReference type="NCBI Taxonomy" id="1967"/>
    <lineage>
        <taxon>Bacteria</taxon>
        <taxon>Bacillati</taxon>
        <taxon>Actinomycetota</taxon>
        <taxon>Actinomycetes</taxon>
        <taxon>Kitasatosporales</taxon>
        <taxon>Streptomycetaceae</taxon>
        <taxon>Streptomyces</taxon>
    </lineage>
</organism>
<evidence type="ECO:0000313" key="2">
    <source>
        <dbReference type="Proteomes" id="UP000325529"/>
    </source>
</evidence>
<dbReference type="InterPro" id="IPR051961">
    <property type="entry name" value="Fungal_Metabolite_Diox"/>
</dbReference>
<dbReference type="PANTHER" id="PTHR37563:SF2">
    <property type="entry name" value="PHYTANOYL-COA DIOXYGENASE FAMILY PROTEIN (AFU_ORTHOLOGUE AFUA_2G03330)"/>
    <property type="match status" value="1"/>
</dbReference>
<dbReference type="SUPFAM" id="SSF51197">
    <property type="entry name" value="Clavaminate synthase-like"/>
    <property type="match status" value="1"/>
</dbReference>
<gene>
    <name evidence="1" type="ORF">CP970_06695</name>
</gene>
<dbReference type="GO" id="GO:0016706">
    <property type="term" value="F:2-oxoglutarate-dependent dioxygenase activity"/>
    <property type="evidence" value="ECO:0007669"/>
    <property type="project" value="UniProtKB-ARBA"/>
</dbReference>
<name>A0A5J6G6N6_STRKN</name>
<accession>A0A5J6G6N6</accession>
<sequence length="285" mass="31534">MALAAPPGELTLALTPDDKTLDPASLDRALAILAEHGILVLTGMLRTRLTDQLRTAMLDDLPEVLRQQDVPTNFVPGHVQQDPPVRESLLFPDVLLNPVVYQITHAVLGADARNAVYSGNMNLPGSHEQPVHLDEPHLWPGISHPPYCLCVDVPLIDFTLENGSTEYWPGSHVLNPDECYDERGCVLPAELERRRAVAPPVRFPIPVGSVVIRDGRLWHRGVPNLSAAPRPLLAMTHYTEWFDMPPIQLPDTVKSWVDGSDRHTHAHFVAGDVDHLTGDHPFAVR</sequence>
<dbReference type="AlphaFoldDB" id="A0A5J6G6N6"/>
<evidence type="ECO:0000313" key="1">
    <source>
        <dbReference type="EMBL" id="QEU90637.1"/>
    </source>
</evidence>